<evidence type="ECO:0000256" key="1">
    <source>
        <dbReference type="SAM" id="Phobius"/>
    </source>
</evidence>
<keyword evidence="4" id="KW-1185">Reference proteome</keyword>
<feature type="transmembrane region" description="Helical" evidence="1">
    <location>
        <begin position="54"/>
        <end position="81"/>
    </location>
</feature>
<feature type="transmembrane region" description="Helical" evidence="1">
    <location>
        <begin position="147"/>
        <end position="168"/>
    </location>
</feature>
<evidence type="ECO:0000313" key="4">
    <source>
        <dbReference type="Proteomes" id="UP001469553"/>
    </source>
</evidence>
<keyword evidence="2" id="KW-0732">Signal</keyword>
<name>A0ABV1AEH9_9TELE</name>
<feature type="transmembrane region" description="Helical" evidence="1">
    <location>
        <begin position="114"/>
        <end position="140"/>
    </location>
</feature>
<keyword evidence="1" id="KW-0472">Membrane</keyword>
<keyword evidence="1" id="KW-1133">Transmembrane helix</keyword>
<comment type="caution">
    <text evidence="3">The sequence shown here is derived from an EMBL/GenBank/DDBJ whole genome shotgun (WGS) entry which is preliminary data.</text>
</comment>
<reference evidence="3 4" key="1">
    <citation type="submission" date="2021-06" db="EMBL/GenBank/DDBJ databases">
        <authorList>
            <person name="Palmer J.M."/>
        </authorList>
    </citation>
    <scope>NUCLEOTIDE SEQUENCE [LARGE SCALE GENOMIC DNA]</scope>
    <source>
        <strain evidence="3 4">AS_MEX2019</strain>
        <tissue evidence="3">Muscle</tissue>
    </source>
</reference>
<evidence type="ECO:0000256" key="2">
    <source>
        <dbReference type="SAM" id="SignalP"/>
    </source>
</evidence>
<dbReference type="EMBL" id="JAHRIP010091553">
    <property type="protein sequence ID" value="MEQ2316992.1"/>
    <property type="molecule type" value="Genomic_DNA"/>
</dbReference>
<sequence length="170" mass="18006">MGVWPPCCMCWGLSVAPFGLLGCCLSLGHGSGQGGPSWGLLDCPAGPVVLVRLSMGGACTYTGLELAFGWACCFGSGAAWWRPRCWSGMYFVALLAWLWLWSGALLAVPLGFGGGWACWSCALICVAYFGCTGLAGLLLCLEWGRTFGHLGASGWLLSVGGRWLLWVADW</sequence>
<proteinExistence type="predicted"/>
<accession>A0ABV1AEH9</accession>
<organism evidence="3 4">
    <name type="scientific">Ameca splendens</name>
    <dbReference type="NCBI Taxonomy" id="208324"/>
    <lineage>
        <taxon>Eukaryota</taxon>
        <taxon>Metazoa</taxon>
        <taxon>Chordata</taxon>
        <taxon>Craniata</taxon>
        <taxon>Vertebrata</taxon>
        <taxon>Euteleostomi</taxon>
        <taxon>Actinopterygii</taxon>
        <taxon>Neopterygii</taxon>
        <taxon>Teleostei</taxon>
        <taxon>Neoteleostei</taxon>
        <taxon>Acanthomorphata</taxon>
        <taxon>Ovalentaria</taxon>
        <taxon>Atherinomorphae</taxon>
        <taxon>Cyprinodontiformes</taxon>
        <taxon>Goodeidae</taxon>
        <taxon>Ameca</taxon>
    </lineage>
</organism>
<feature type="non-terminal residue" evidence="3">
    <location>
        <position position="170"/>
    </location>
</feature>
<protein>
    <submittedName>
        <fullName evidence="3">Uncharacterized protein</fullName>
    </submittedName>
</protein>
<dbReference type="Proteomes" id="UP001469553">
    <property type="component" value="Unassembled WGS sequence"/>
</dbReference>
<feature type="transmembrane region" description="Helical" evidence="1">
    <location>
        <begin position="88"/>
        <end position="108"/>
    </location>
</feature>
<evidence type="ECO:0000313" key="3">
    <source>
        <dbReference type="EMBL" id="MEQ2316992.1"/>
    </source>
</evidence>
<gene>
    <name evidence="3" type="ORF">AMECASPLE_038220</name>
</gene>
<keyword evidence="1" id="KW-0812">Transmembrane</keyword>
<feature type="signal peptide" evidence="2">
    <location>
        <begin position="1"/>
        <end position="26"/>
    </location>
</feature>
<feature type="chain" id="PRO_5045806976" evidence="2">
    <location>
        <begin position="27"/>
        <end position="170"/>
    </location>
</feature>